<dbReference type="PROSITE" id="PS00375">
    <property type="entry name" value="UDPGT"/>
    <property type="match status" value="1"/>
</dbReference>
<evidence type="ECO:0000256" key="2">
    <source>
        <dbReference type="ARBA" id="ARBA00022679"/>
    </source>
</evidence>
<dbReference type="PANTHER" id="PTHR48048:SF39">
    <property type="entry name" value="GLYCOSYLTRANSFERASE"/>
    <property type="match status" value="1"/>
</dbReference>
<evidence type="ECO:0000256" key="1">
    <source>
        <dbReference type="ARBA" id="ARBA00009995"/>
    </source>
</evidence>
<sequence length="535" mass="58609">MDNGSAKQTVVLFPGGGVGHVGPMVHLAKVFLDHGYDVTVVLMEPPFKSTDSGAGFIEQVAASNPCISFHVLPPIPPPDFASFPDKHPFLLMLEMKRQYNDELESFLRSVPRDRLHSLVIDMFCTQAIDVATKLGVPVYTFFASGAGVLAVFTQLPALLAGRQTGLKELGDTPLEFLGVPPMPASHLVRELLEDPEDELCKTMMRIWQRNTDTQGVLINTFCSLESRALQAFRDPLCVPGRVLPPVYSVGPLVAKGGSGGKEEAAERPECLAWLDAQPERSVVFLCWGSKGSLSEKQIKEIAAGLENSGQRFLWVVRTPAGSDGPERFLEQRPEPDLDALLPEGFLERTKGRGFVVKSWAPQVDVLQHPATGAFVTHCGWNSTLEAIVAGVPMLCWPLGAEQMMNKVFMTEDDMGVAVELEGYNTGFVVAEEIEAKVKLVLESEEGRELRERAAGLKKEAAEALEDGGSSRVAFLQFLSDVKNLRECTIGWALADCRTLALCQAINRTDGIKRERVSEEYRTAEASALIHLRMFA</sequence>
<evidence type="ECO:0000313" key="5">
    <source>
        <dbReference type="EMBL" id="CAL4961551.1"/>
    </source>
</evidence>
<dbReference type="Pfam" id="PF00201">
    <property type="entry name" value="UDPGT"/>
    <property type="match status" value="1"/>
</dbReference>
<dbReference type="InterPro" id="IPR002213">
    <property type="entry name" value="UDP_glucos_trans"/>
</dbReference>
<dbReference type="FunFam" id="3.40.50.2000:FF:000020">
    <property type="entry name" value="Glycosyltransferase"/>
    <property type="match status" value="1"/>
</dbReference>
<dbReference type="GO" id="GO:0035251">
    <property type="term" value="F:UDP-glucosyltransferase activity"/>
    <property type="evidence" value="ECO:0007669"/>
    <property type="project" value="UniProtKB-ARBA"/>
</dbReference>
<dbReference type="SUPFAM" id="SSF53756">
    <property type="entry name" value="UDP-Glycosyltransferase/glycogen phosphorylase"/>
    <property type="match status" value="1"/>
</dbReference>
<comment type="similarity">
    <text evidence="1 3">Belongs to the UDP-glycosyltransferase family.</text>
</comment>
<keyword evidence="3" id="KW-0328">Glycosyltransferase</keyword>
<evidence type="ECO:0000256" key="4">
    <source>
        <dbReference type="RuleBase" id="RU362057"/>
    </source>
</evidence>
<protein>
    <recommendedName>
        <fullName evidence="4">Glycosyltransferase</fullName>
        <ecNumber evidence="4">2.4.1.-</ecNumber>
    </recommendedName>
</protein>
<evidence type="ECO:0000256" key="3">
    <source>
        <dbReference type="RuleBase" id="RU003718"/>
    </source>
</evidence>
<dbReference type="EC" id="2.4.1.-" evidence="4"/>
<evidence type="ECO:0000313" key="6">
    <source>
        <dbReference type="Proteomes" id="UP001497457"/>
    </source>
</evidence>
<dbReference type="PANTHER" id="PTHR48048">
    <property type="entry name" value="GLYCOSYLTRANSFERASE"/>
    <property type="match status" value="1"/>
</dbReference>
<dbReference type="Proteomes" id="UP001497457">
    <property type="component" value="Chromosome 19rd"/>
</dbReference>
<dbReference type="InterPro" id="IPR050481">
    <property type="entry name" value="UDP-glycosyltransf_plant"/>
</dbReference>
<dbReference type="FunFam" id="3.40.50.2000:FF:000082">
    <property type="entry name" value="Glycosyltransferase"/>
    <property type="match status" value="1"/>
</dbReference>
<keyword evidence="6" id="KW-1185">Reference proteome</keyword>
<keyword evidence="2 3" id="KW-0808">Transferase</keyword>
<dbReference type="InterPro" id="IPR035595">
    <property type="entry name" value="UDP_glycos_trans_CS"/>
</dbReference>
<organism evidence="5 6">
    <name type="scientific">Urochloa decumbens</name>
    <dbReference type="NCBI Taxonomy" id="240449"/>
    <lineage>
        <taxon>Eukaryota</taxon>
        <taxon>Viridiplantae</taxon>
        <taxon>Streptophyta</taxon>
        <taxon>Embryophyta</taxon>
        <taxon>Tracheophyta</taxon>
        <taxon>Spermatophyta</taxon>
        <taxon>Magnoliopsida</taxon>
        <taxon>Liliopsida</taxon>
        <taxon>Poales</taxon>
        <taxon>Poaceae</taxon>
        <taxon>PACMAD clade</taxon>
        <taxon>Panicoideae</taxon>
        <taxon>Panicodae</taxon>
        <taxon>Paniceae</taxon>
        <taxon>Melinidinae</taxon>
        <taxon>Urochloa</taxon>
    </lineage>
</organism>
<dbReference type="EMBL" id="OZ075129">
    <property type="protein sequence ID" value="CAL4961551.1"/>
    <property type="molecule type" value="Genomic_DNA"/>
</dbReference>
<gene>
    <name evidence="5" type="ORF">URODEC1_LOCUS45082</name>
</gene>
<name>A0ABC8ZIA7_9POAL</name>
<dbReference type="CDD" id="cd03784">
    <property type="entry name" value="GT1_Gtf-like"/>
    <property type="match status" value="1"/>
</dbReference>
<reference evidence="5" key="1">
    <citation type="submission" date="2024-10" db="EMBL/GenBank/DDBJ databases">
        <authorList>
            <person name="Ryan C."/>
        </authorList>
    </citation>
    <scope>NUCLEOTIDE SEQUENCE [LARGE SCALE GENOMIC DNA]</scope>
</reference>
<proteinExistence type="inferred from homology"/>
<dbReference type="Gene3D" id="3.40.50.2000">
    <property type="entry name" value="Glycogen Phosphorylase B"/>
    <property type="match status" value="2"/>
</dbReference>
<dbReference type="AlphaFoldDB" id="A0ABC8ZIA7"/>
<accession>A0ABC8ZIA7</accession>